<dbReference type="CDD" id="cd00299">
    <property type="entry name" value="GST_C_family"/>
    <property type="match status" value="1"/>
</dbReference>
<organism evidence="3 4">
    <name type="scientific">Cognatishimia activa</name>
    <dbReference type="NCBI Taxonomy" id="1715691"/>
    <lineage>
        <taxon>Bacteria</taxon>
        <taxon>Pseudomonadati</taxon>
        <taxon>Pseudomonadota</taxon>
        <taxon>Alphaproteobacteria</taxon>
        <taxon>Rhodobacterales</taxon>
        <taxon>Paracoccaceae</taxon>
        <taxon>Cognatishimia</taxon>
    </lineage>
</organism>
<dbReference type="InterPro" id="IPR004045">
    <property type="entry name" value="Glutathione_S-Trfase_N"/>
</dbReference>
<dbReference type="InterPro" id="IPR036282">
    <property type="entry name" value="Glutathione-S-Trfase_C_sf"/>
</dbReference>
<dbReference type="PROSITE" id="PS50404">
    <property type="entry name" value="GST_NTER"/>
    <property type="match status" value="1"/>
</dbReference>
<dbReference type="OrthoDB" id="9813092at2"/>
<evidence type="ECO:0000313" key="4">
    <source>
        <dbReference type="Proteomes" id="UP000051184"/>
    </source>
</evidence>
<dbReference type="PANTHER" id="PTHR43968">
    <property type="match status" value="1"/>
</dbReference>
<protein>
    <recommendedName>
        <fullName evidence="5">Glutathione S-transferase family protein</fullName>
    </recommendedName>
</protein>
<evidence type="ECO:0000259" key="2">
    <source>
        <dbReference type="PROSITE" id="PS50405"/>
    </source>
</evidence>
<dbReference type="Gene3D" id="1.20.1050.10">
    <property type="match status" value="1"/>
</dbReference>
<dbReference type="Gene3D" id="3.40.30.10">
    <property type="entry name" value="Glutaredoxin"/>
    <property type="match status" value="1"/>
</dbReference>
<dbReference type="PROSITE" id="PS50405">
    <property type="entry name" value="GST_CTER"/>
    <property type="match status" value="1"/>
</dbReference>
<dbReference type="GO" id="GO:0005737">
    <property type="term" value="C:cytoplasm"/>
    <property type="evidence" value="ECO:0007669"/>
    <property type="project" value="TreeGrafter"/>
</dbReference>
<keyword evidence="4" id="KW-1185">Reference proteome</keyword>
<dbReference type="SUPFAM" id="SSF47616">
    <property type="entry name" value="GST C-terminal domain-like"/>
    <property type="match status" value="1"/>
</dbReference>
<dbReference type="EMBL" id="CYUE01000012">
    <property type="protein sequence ID" value="CUK25532.1"/>
    <property type="molecule type" value="Genomic_DNA"/>
</dbReference>
<dbReference type="AlphaFoldDB" id="A0A0P1J5L3"/>
<dbReference type="RefSeq" id="WP_082625831.1">
    <property type="nucleotide sequence ID" value="NZ_CYTO01000024.1"/>
</dbReference>
<dbReference type="CDD" id="cd00570">
    <property type="entry name" value="GST_N_family"/>
    <property type="match status" value="1"/>
</dbReference>
<evidence type="ECO:0008006" key="5">
    <source>
        <dbReference type="Google" id="ProtNLM"/>
    </source>
</evidence>
<sequence length="285" mass="32528">MTKPIVYHIPVCPFSQRLEILLALRGQQDAVEFRVVDITKPRDPALLAKTRGTTALPVLETPEGKILKESLVILRYLDEALEGERLRRSDPYEHAVESMLIAKEGPITMAGYVYVMNQDKTQRETLNEKLLSLYRDINNFLMEHSPEGTFLFESFGLAEAVFTPVFKRFWFLDYYEGFELPVGSDYARVKKWRAACMAHDATNQVTEEEIVKLYYDYALGAGNGALVDGRKVSSFAFQPSWEKRPMPPRDKYETTASDEDLGLFVMDITFNAEDRNPIYVSPNSG</sequence>
<dbReference type="SUPFAM" id="SSF52833">
    <property type="entry name" value="Thioredoxin-like"/>
    <property type="match status" value="1"/>
</dbReference>
<dbReference type="InterPro" id="IPR010987">
    <property type="entry name" value="Glutathione-S-Trfase_C-like"/>
</dbReference>
<proteinExistence type="predicted"/>
<evidence type="ECO:0000313" key="3">
    <source>
        <dbReference type="EMBL" id="CUK25532.1"/>
    </source>
</evidence>
<dbReference type="PANTHER" id="PTHR43968:SF6">
    <property type="entry name" value="GLUTATHIONE S-TRANSFERASE OMEGA"/>
    <property type="match status" value="1"/>
</dbReference>
<evidence type="ECO:0000259" key="1">
    <source>
        <dbReference type="PROSITE" id="PS50404"/>
    </source>
</evidence>
<dbReference type="STRING" id="1715691.TA5113_02601"/>
<gene>
    <name evidence="3" type="ORF">TA5114_01331</name>
</gene>
<accession>A0A0P1J5L3</accession>
<feature type="domain" description="GST C-terminal" evidence="2">
    <location>
        <begin position="90"/>
        <end position="235"/>
    </location>
</feature>
<dbReference type="InterPro" id="IPR050983">
    <property type="entry name" value="GST_Omega/HSP26"/>
</dbReference>
<dbReference type="Pfam" id="PF13417">
    <property type="entry name" value="GST_N_3"/>
    <property type="match status" value="1"/>
</dbReference>
<feature type="domain" description="GST N-terminal" evidence="1">
    <location>
        <begin position="2"/>
        <end position="85"/>
    </location>
</feature>
<dbReference type="InterPro" id="IPR036249">
    <property type="entry name" value="Thioredoxin-like_sf"/>
</dbReference>
<dbReference type="Proteomes" id="UP000051184">
    <property type="component" value="Unassembled WGS sequence"/>
</dbReference>
<reference evidence="4" key="1">
    <citation type="submission" date="2015-09" db="EMBL/GenBank/DDBJ databases">
        <authorList>
            <person name="Rodrigo-Torres Lidia"/>
            <person name="Arahal R.David."/>
        </authorList>
    </citation>
    <scope>NUCLEOTIDE SEQUENCE [LARGE SCALE GENOMIC DNA]</scope>
    <source>
        <strain evidence="4">CECT 5114</strain>
    </source>
</reference>
<name>A0A0P1J5L3_9RHOB</name>